<gene>
    <name evidence="3" type="ORF">TWF506_004744</name>
</gene>
<evidence type="ECO:0000256" key="2">
    <source>
        <dbReference type="SAM" id="MobiDB-lite"/>
    </source>
</evidence>
<comment type="similarity">
    <text evidence="1">Belongs to the asaB hydroxylase/desaturase family.</text>
</comment>
<sequence>MFRSRTPTNAANTSPPHIHPTSSPPPPPQQQQTITYRNPSPRPAYQPNRRPPGLNRSRMTAAGTIPPAPAMLSSLANVTNIEESDSDSDTASQPSISPPSQSIPRINGDITRPVHFYTPPRYGSPPRFIVAHSNGTGIKNFGTVPIKVTIRDIRNKEHRFHLGLHSFKPLRHLSPLPYPLNLQNPEMATLVTTSATEIITRYVPSPTKISIISTNLLKANNPIGLPSPQIAHPLQISQTPSSALLLANRHLPPAIASQISAGKLSMRILNIYRPILAPSQKLSDHPFYVSESHSILDEDLVPVEHVYSDHVGATYAVRHDESQRFWYWSEMDNTEGFIVQIYDSLYGCDVYGEERSIRAATGFFKLMPKESEEGRDAEWLVVKALVVG</sequence>
<feature type="region of interest" description="Disordered" evidence="2">
    <location>
        <begin position="1"/>
        <end position="69"/>
    </location>
</feature>
<reference evidence="3 4" key="1">
    <citation type="submission" date="2019-10" db="EMBL/GenBank/DDBJ databases">
        <authorList>
            <person name="Palmer J.M."/>
        </authorList>
    </citation>
    <scope>NUCLEOTIDE SEQUENCE [LARGE SCALE GENOMIC DNA]</scope>
    <source>
        <strain evidence="3 4">TWF506</strain>
    </source>
</reference>
<organism evidence="3 4">
    <name type="scientific">Arthrobotrys conoides</name>
    <dbReference type="NCBI Taxonomy" id="74498"/>
    <lineage>
        <taxon>Eukaryota</taxon>
        <taxon>Fungi</taxon>
        <taxon>Dikarya</taxon>
        <taxon>Ascomycota</taxon>
        <taxon>Pezizomycotina</taxon>
        <taxon>Orbiliomycetes</taxon>
        <taxon>Orbiliales</taxon>
        <taxon>Orbiliaceae</taxon>
        <taxon>Arthrobotrys</taxon>
    </lineage>
</organism>
<evidence type="ECO:0000313" key="4">
    <source>
        <dbReference type="Proteomes" id="UP001307849"/>
    </source>
</evidence>
<feature type="region of interest" description="Disordered" evidence="2">
    <location>
        <begin position="81"/>
        <end position="111"/>
    </location>
</feature>
<dbReference type="PANTHER" id="PTHR34598:SF3">
    <property type="entry name" value="OXIDOREDUCTASE AN1597"/>
    <property type="match status" value="1"/>
</dbReference>
<keyword evidence="4" id="KW-1185">Reference proteome</keyword>
<protein>
    <submittedName>
        <fullName evidence="3">Uncharacterized protein</fullName>
    </submittedName>
</protein>
<evidence type="ECO:0000256" key="1">
    <source>
        <dbReference type="ARBA" id="ARBA00023604"/>
    </source>
</evidence>
<dbReference type="Proteomes" id="UP001307849">
    <property type="component" value="Unassembled WGS sequence"/>
</dbReference>
<feature type="compositionally biased region" description="Low complexity" evidence="2">
    <location>
        <begin position="92"/>
        <end position="104"/>
    </location>
</feature>
<dbReference type="EMBL" id="JAVHJM010000015">
    <property type="protein sequence ID" value="KAK6497271.1"/>
    <property type="molecule type" value="Genomic_DNA"/>
</dbReference>
<dbReference type="AlphaFoldDB" id="A0AAN8RI41"/>
<name>A0AAN8RI41_9PEZI</name>
<feature type="compositionally biased region" description="Polar residues" evidence="2">
    <location>
        <begin position="1"/>
        <end position="12"/>
    </location>
</feature>
<dbReference type="PANTHER" id="PTHR34598">
    <property type="entry name" value="BLL6449 PROTEIN"/>
    <property type="match status" value="1"/>
</dbReference>
<evidence type="ECO:0000313" key="3">
    <source>
        <dbReference type="EMBL" id="KAK6497271.1"/>
    </source>
</evidence>
<accession>A0AAN8RI41</accession>
<proteinExistence type="inferred from homology"/>
<dbReference type="GO" id="GO:0016491">
    <property type="term" value="F:oxidoreductase activity"/>
    <property type="evidence" value="ECO:0007669"/>
    <property type="project" value="InterPro"/>
</dbReference>
<comment type="caution">
    <text evidence="3">The sequence shown here is derived from an EMBL/GenBank/DDBJ whole genome shotgun (WGS) entry which is preliminary data.</text>
</comment>
<dbReference type="InterPro" id="IPR044053">
    <property type="entry name" value="AsaB-like"/>
</dbReference>